<dbReference type="AlphaFoldDB" id="K7A9I5"/>
<gene>
    <name evidence="1" type="ORF">C427_0613</name>
</gene>
<protein>
    <submittedName>
        <fullName evidence="1">Uncharacterized protein</fullName>
    </submittedName>
</protein>
<sequence length="43" mass="5084">MVKPLKFMGNLMKNQYSFRTPWSGSKDELWANLKQIKFHATPN</sequence>
<accession>K7A9I5</accession>
<dbReference type="Proteomes" id="UP000011864">
    <property type="component" value="Chromosome"/>
</dbReference>
<evidence type="ECO:0000313" key="2">
    <source>
        <dbReference type="Proteomes" id="UP000011864"/>
    </source>
</evidence>
<name>K7A9I5_9ALTE</name>
<dbReference type="KEGG" id="gps:C427_0613"/>
<dbReference type="HOGENOM" id="CLU_3237208_0_0_6"/>
<dbReference type="EMBL" id="CP003837">
    <property type="protein sequence ID" value="AGH42723.1"/>
    <property type="molecule type" value="Genomic_DNA"/>
</dbReference>
<proteinExistence type="predicted"/>
<organism evidence="1 2">
    <name type="scientific">Paraglaciecola psychrophila 170</name>
    <dbReference type="NCBI Taxonomy" id="1129794"/>
    <lineage>
        <taxon>Bacteria</taxon>
        <taxon>Pseudomonadati</taxon>
        <taxon>Pseudomonadota</taxon>
        <taxon>Gammaproteobacteria</taxon>
        <taxon>Alteromonadales</taxon>
        <taxon>Alteromonadaceae</taxon>
        <taxon>Paraglaciecola</taxon>
    </lineage>
</organism>
<reference evidence="1 2" key="1">
    <citation type="journal article" date="2013" name="Genome Announc.">
        <title>Complete Genome Sequence of Glaciecola psychrophila Strain 170T.</title>
        <authorList>
            <person name="Yin J."/>
            <person name="Chen J."/>
            <person name="Liu G."/>
            <person name="Yu Y."/>
            <person name="Song L."/>
            <person name="Wang X."/>
            <person name="Qu X."/>
        </authorList>
    </citation>
    <scope>NUCLEOTIDE SEQUENCE [LARGE SCALE GENOMIC DNA]</scope>
    <source>
        <strain evidence="1 2">170</strain>
    </source>
</reference>
<evidence type="ECO:0000313" key="1">
    <source>
        <dbReference type="EMBL" id="AGH42723.1"/>
    </source>
</evidence>
<keyword evidence="2" id="KW-1185">Reference proteome</keyword>